<comment type="caution">
    <text evidence="2">The sequence shown here is derived from an EMBL/GenBank/DDBJ whole genome shotgun (WGS) entry which is preliminary data.</text>
</comment>
<feature type="chain" id="PRO_5045926566" evidence="1">
    <location>
        <begin position="21"/>
        <end position="441"/>
    </location>
</feature>
<feature type="signal peptide" evidence="1">
    <location>
        <begin position="1"/>
        <end position="20"/>
    </location>
</feature>
<dbReference type="Proteomes" id="UP001593940">
    <property type="component" value="Unassembled WGS sequence"/>
</dbReference>
<dbReference type="SUPFAM" id="SSF56935">
    <property type="entry name" value="Porins"/>
    <property type="match status" value="1"/>
</dbReference>
<protein>
    <submittedName>
        <fullName evidence="2">Uncharacterized protein</fullName>
    </submittedName>
</protein>
<organism evidence="2 3">
    <name type="scientific">Microvirga arabica</name>
    <dbReference type="NCBI Taxonomy" id="1128671"/>
    <lineage>
        <taxon>Bacteria</taxon>
        <taxon>Pseudomonadati</taxon>
        <taxon>Pseudomonadota</taxon>
        <taxon>Alphaproteobacteria</taxon>
        <taxon>Hyphomicrobiales</taxon>
        <taxon>Methylobacteriaceae</taxon>
        <taxon>Microvirga</taxon>
    </lineage>
</organism>
<evidence type="ECO:0000313" key="2">
    <source>
        <dbReference type="EMBL" id="MFC1460587.1"/>
    </source>
</evidence>
<sequence length="441" mass="47533">MQRLFASLCIFIGFTAPILAADIQIPPGEAKQESADKRWEAVIATDLRYFSYRSTFGYPPLNAAAAANSRVRGKAWQLYAPLGLQVVGLPSDDAKVEFLIRGGYVSSKQSTPFFEGSYSGLTDTIVSGTITYLPIAGIQPFVSLNLNVPTGETVLSGNSARARLDPDFVDIPTFGEGWNIGPTLGANIPITEDILFSASIGYTNRGSYSYESPTQLGVNPSTNVAPLTSDFDPGDNVTLSSSLTYRAGSLSGQLTSSYSFETTMRTDGLPSLQVGDRFLLSGTLGYEWTEAWSTTVSAAWSHTQANKVVGPQFGQPLPTLLREAFNSNSNAYRVGFDATYRATPALSFGPTLSILYRDENAYLPYTGQFVPAKTRWSAGGSLNYTINDSLSVGARIEHIWAQQRARPEPDLELDPTAAAGIGLPRQSAQGWSISTSLLGRF</sequence>
<reference evidence="2 3" key="1">
    <citation type="submission" date="2024-09" db="EMBL/GenBank/DDBJ databases">
        <title>Nodulacao em especies de Leguminosae Basais da Amazonia e Caracterizacao dos Rizobios e Bacterias Associadas aos Nodulos.</title>
        <authorList>
            <person name="Jambeiro I.C.A."/>
            <person name="Lopes I.S."/>
            <person name="Aguiar E.R.G.R."/>
            <person name="Santos A.F.J."/>
            <person name="Dos Santos J.M.F."/>
            <person name="Gross E."/>
        </authorList>
    </citation>
    <scope>NUCLEOTIDE SEQUENCE [LARGE SCALE GENOMIC DNA]</scope>
    <source>
        <strain evidence="2 3">BRUESC1165</strain>
    </source>
</reference>
<gene>
    <name evidence="2" type="ORF">ACETIH_28525</name>
</gene>
<dbReference type="EMBL" id="JBHOMY010000122">
    <property type="protein sequence ID" value="MFC1460587.1"/>
    <property type="molecule type" value="Genomic_DNA"/>
</dbReference>
<name>A0ABV6YH28_9HYPH</name>
<keyword evidence="1" id="KW-0732">Signal</keyword>
<evidence type="ECO:0000256" key="1">
    <source>
        <dbReference type="SAM" id="SignalP"/>
    </source>
</evidence>
<accession>A0ABV6YH28</accession>
<dbReference type="RefSeq" id="WP_377031799.1">
    <property type="nucleotide sequence ID" value="NZ_JBHOMY010000122.1"/>
</dbReference>
<proteinExistence type="predicted"/>
<evidence type="ECO:0000313" key="3">
    <source>
        <dbReference type="Proteomes" id="UP001593940"/>
    </source>
</evidence>
<keyword evidence="3" id="KW-1185">Reference proteome</keyword>